<dbReference type="InterPro" id="IPR058779">
    <property type="entry name" value="Ig_NUP210_13th"/>
</dbReference>
<dbReference type="InterPro" id="IPR055098">
    <property type="entry name" value="Ig_NUP210_3rd"/>
</dbReference>
<comment type="caution">
    <text evidence="2">The sequence shown here is derived from an EMBL/GenBank/DDBJ whole genome shotgun (WGS) entry which is preliminary data.</text>
</comment>
<dbReference type="InterPro" id="IPR057586">
    <property type="entry name" value="Ig_NUP210_16th"/>
</dbReference>
<dbReference type="InterPro" id="IPR055097">
    <property type="entry name" value="Ig_NUP210_2nd"/>
</dbReference>
<dbReference type="SMART" id="SM00635">
    <property type="entry name" value="BID_2"/>
    <property type="match status" value="1"/>
</dbReference>
<dbReference type="Pfam" id="PF26181">
    <property type="entry name" value="Ig_NUP210_13th"/>
    <property type="match status" value="1"/>
</dbReference>
<protein>
    <recommendedName>
        <fullName evidence="1">BIG2 domain-containing protein</fullName>
    </recommendedName>
</protein>
<evidence type="ECO:0000313" key="2">
    <source>
        <dbReference type="EMBL" id="KAJ1080979.1"/>
    </source>
</evidence>
<sequence>MKIGHFCQLRDLSVAYIFIFAIEVTGHLVRCDVVVDLIHSIEIVSRSRELYLDDAPLELAVRAMDQEGKKVRRNLNGATVRILKYSEAEYTPPDYIAEMELRQKQGDLILVSGIRTGASVIKVRVLEPVYRFVEDATVRLFVLENIFLLPSNDVYLLVGAYIRYRVSRLIHGKITEVDLPLEHYDLELQNEDAGSHVSMDQTVADLDINTVTVTALQLGLVNLCCLYVCVHVLLEGDGDSTLFQQNKIALLLNNGKYPDLVYLLLLRWVLEVYRDYEITVEVYEKGCSNRVFPSDNLRIKMELPSEFLKVKASSVNGSHHLVQVVKSGIFYIKGQLIGVQHQDGILHMLEIPIGHVQEVQSFHPIVLTPSVLAFPHHPREIAYRYQIQIQGGSGNFTWVSSNQTVAIVTMKGVVVTGVVIGQCLVQARDVLNPYHYGEVKVFVLKLSKMELVPVQGDVEIGQALDVPIVMYGIDQETGETIAFTDCSLLPLEVTMDKPGVLSLVEGWHKYGQEYCTSIQFMAESPGYTLVTIFSVVYDEYFESSATFAIFEPLKAVNPTELALVTLNSVKEMVFEGGPRPWVLEPSRFFVEMEAEVEELIKKDPVWPPGKRKQSQYIYRILCLELGAQVLTFRVGNVPGPLNLRPAVKMVQVQFICALPASMSVSPVYKVTGGAQPCPLSQHNTPLLPISCSRNSIMELAAFDQHHRKFDNFSSLLIEWESSNETLAQFVKSEAMQMVEKGDGTGQTRLHGHRILHVDHKKGTLFVTVTSVGYVDKVIPREVFHLVEGSGYYLVNMSDADVINVTYQEAASNFQVTPLKSGTVTIAVHDLCLAFHGPVIVHISVSDILEMDLDFIDKVEVGKIVPVILRVLNAYKHPFPNKYFKSMDLQLQAATPIINLLAVEASDTFCASFLLKAIVVGQTTLIVTARDKARRKLTSIPRQVEVFPPFRLVPDHMTLIPKNMMQVMSEGGPQLQSIIHFSISNRTVAVVNRLGQVTAIAVGVATVHGTIQAINEDTGKVIVFSQDSAEVEVVQLRGVRIHTPATRLITGTKMPVYVMGLTSTLTPFSFSNSRPRLKFHWSISKRDVLDLEARHSEVPLIVGPENSFSVVLHTKAAGRTGLKVTVHCQNVSTGQFEGDILELSDEVQILVAPVSYLRISTSPKLHTVSGALLTAFPLGMALTLTIHFYDSIGEMFHAQNTRLHLAMNRDDLLLIGPGKKNYTYAAQAVNRGVTLLGIWDQKHPGLADYIPLPVEHAITPNLLEPVAVGDVICFTTPLVNKDGEPGLWHISTSDIMDVDTISGAAVAKRPGKATVFYDIPGMLRTYREVVVNSSTLALTISPRSYLTNTPNSTETHLLIATSRRGYSLWRPCSHAQEQAITYVLRPENHLTCTVSFTSSVMDIPASSIFKVQSHFCVEKGIYMCVIKTHEQTDDVLLDLSTADTLVSLKASLVSCRGVPEIQRLQVPFFPAFYNNQSELVFSSMHPTNEIRIMGISTVLLEIEVMYDSPGLLVSSQIPSNTITGMVVYLVEAVNLSSILWSQVPVFINISCALTGQLVQLEVKAVKESDINAHSAFLNRVQTVPVVYIPPSQDYLTSRSFTTIAQSRAHTNPTSRLCHWLWSVR</sequence>
<dbReference type="InterPro" id="IPR056898">
    <property type="entry name" value="Ig_NUP210_6th"/>
</dbReference>
<dbReference type="InterPro" id="IPR055095">
    <property type="entry name" value="NUP210_Ig_C"/>
</dbReference>
<dbReference type="PANTHER" id="PTHR23019">
    <property type="entry name" value="NUCLEAR PORE MEMBRANE GLYCOPROTEIN GP210-RELATED"/>
    <property type="match status" value="1"/>
</dbReference>
<dbReference type="Pfam" id="PF24935">
    <property type="entry name" value="Ig_NUP210_6th"/>
    <property type="match status" value="1"/>
</dbReference>
<dbReference type="InterPro" id="IPR056899">
    <property type="entry name" value="Ig_NUP210_9th"/>
</dbReference>
<dbReference type="GO" id="GO:0005643">
    <property type="term" value="C:nuclear pore"/>
    <property type="evidence" value="ECO:0007669"/>
    <property type="project" value="TreeGrafter"/>
</dbReference>
<dbReference type="PANTHER" id="PTHR23019:SF1">
    <property type="entry name" value="NUCLEAR PORE MEMBRANE GLYCOPROTEIN 210-LIKE"/>
    <property type="match status" value="1"/>
</dbReference>
<evidence type="ECO:0000259" key="1">
    <source>
        <dbReference type="SMART" id="SM00635"/>
    </source>
</evidence>
<dbReference type="InterPro" id="IPR056897">
    <property type="entry name" value="Ig_NUP210_4th"/>
</dbReference>
<dbReference type="Pfam" id="PF22963">
    <property type="entry name" value="Ig_NUP210_3rd"/>
    <property type="match status" value="1"/>
</dbReference>
<dbReference type="InterPro" id="IPR008964">
    <property type="entry name" value="Invasin/intimin_cell_adhesion"/>
</dbReference>
<dbReference type="SUPFAM" id="SSF49373">
    <property type="entry name" value="Invasin/intimin cell-adhesion fragments"/>
    <property type="match status" value="1"/>
</dbReference>
<dbReference type="Pfam" id="PF22962">
    <property type="entry name" value="Ig_NUP210_7th"/>
    <property type="match status" value="1"/>
</dbReference>
<keyword evidence="3" id="KW-1185">Reference proteome</keyword>
<dbReference type="Pfam" id="PF22969">
    <property type="entry name" value="Ig_NUP210_2nd"/>
    <property type="match status" value="1"/>
</dbReference>
<dbReference type="InterPro" id="IPR055099">
    <property type="entry name" value="Ig_NUP210_7th"/>
</dbReference>
<dbReference type="Pfam" id="PF25354">
    <property type="entry name" value="Ig_NUP210_16th"/>
    <property type="match status" value="1"/>
</dbReference>
<dbReference type="InterPro" id="IPR045197">
    <property type="entry name" value="NUP210-like"/>
</dbReference>
<accession>A0AAV7KRB8</accession>
<dbReference type="Pfam" id="PF02368">
    <property type="entry name" value="Big_2"/>
    <property type="match status" value="1"/>
</dbReference>
<reference evidence="2" key="1">
    <citation type="journal article" date="2022" name="bioRxiv">
        <title>Sequencing and chromosome-scale assembly of the giantPleurodeles waltlgenome.</title>
        <authorList>
            <person name="Brown T."/>
            <person name="Elewa A."/>
            <person name="Iarovenko S."/>
            <person name="Subramanian E."/>
            <person name="Araus A.J."/>
            <person name="Petzold A."/>
            <person name="Susuki M."/>
            <person name="Suzuki K.-i.T."/>
            <person name="Hayashi T."/>
            <person name="Toyoda A."/>
            <person name="Oliveira C."/>
            <person name="Osipova E."/>
            <person name="Leigh N.D."/>
            <person name="Simon A."/>
            <person name="Yun M.H."/>
        </authorList>
    </citation>
    <scope>NUCLEOTIDE SEQUENCE</scope>
    <source>
        <strain evidence="2">20211129_DDA</strain>
        <tissue evidence="2">Liver</tissue>
    </source>
</reference>
<evidence type="ECO:0000313" key="3">
    <source>
        <dbReference type="Proteomes" id="UP001066276"/>
    </source>
</evidence>
<proteinExistence type="predicted"/>
<dbReference type="Proteomes" id="UP001066276">
    <property type="component" value="Chromosome 12"/>
</dbReference>
<dbReference type="Pfam" id="PF24991">
    <property type="entry name" value="Ig_NUP210_4th"/>
    <property type="match status" value="1"/>
</dbReference>
<dbReference type="Pfam" id="PF22957">
    <property type="entry name" value="NUP210_Ig"/>
    <property type="match status" value="1"/>
</dbReference>
<name>A0AAV7KRB8_PLEWA</name>
<organism evidence="2 3">
    <name type="scientific">Pleurodeles waltl</name>
    <name type="common">Iberian ribbed newt</name>
    <dbReference type="NCBI Taxonomy" id="8319"/>
    <lineage>
        <taxon>Eukaryota</taxon>
        <taxon>Metazoa</taxon>
        <taxon>Chordata</taxon>
        <taxon>Craniata</taxon>
        <taxon>Vertebrata</taxon>
        <taxon>Euteleostomi</taxon>
        <taxon>Amphibia</taxon>
        <taxon>Batrachia</taxon>
        <taxon>Caudata</taxon>
        <taxon>Salamandroidea</taxon>
        <taxon>Salamandridae</taxon>
        <taxon>Pleurodelinae</taxon>
        <taxon>Pleurodeles</taxon>
    </lineage>
</organism>
<dbReference type="Pfam" id="PF26184">
    <property type="entry name" value="Ig_NUP210_8th"/>
    <property type="match status" value="1"/>
</dbReference>
<dbReference type="Pfam" id="PF24902">
    <property type="entry name" value="Ig_NUP210_9th"/>
    <property type="match status" value="1"/>
</dbReference>
<dbReference type="InterPro" id="IPR003343">
    <property type="entry name" value="Big_2"/>
</dbReference>
<feature type="domain" description="BIG2" evidence="1">
    <location>
        <begin position="945"/>
        <end position="1020"/>
    </location>
</feature>
<dbReference type="EMBL" id="JANPWB010000016">
    <property type="protein sequence ID" value="KAJ1080979.1"/>
    <property type="molecule type" value="Genomic_DNA"/>
</dbReference>
<gene>
    <name evidence="2" type="ORF">NDU88_001166</name>
</gene>
<dbReference type="Pfam" id="PF26182">
    <property type="entry name" value="Ig_NUP210_5th"/>
    <property type="match status" value="1"/>
</dbReference>